<dbReference type="EMBL" id="LAZR01000617">
    <property type="protein sequence ID" value="KKN62635.1"/>
    <property type="molecule type" value="Genomic_DNA"/>
</dbReference>
<reference evidence="1" key="1">
    <citation type="journal article" date="2015" name="Nature">
        <title>Complex archaea that bridge the gap between prokaryotes and eukaryotes.</title>
        <authorList>
            <person name="Spang A."/>
            <person name="Saw J.H."/>
            <person name="Jorgensen S.L."/>
            <person name="Zaremba-Niedzwiedzka K."/>
            <person name="Martijn J."/>
            <person name="Lind A.E."/>
            <person name="van Eijk R."/>
            <person name="Schleper C."/>
            <person name="Guy L."/>
            <person name="Ettema T.J."/>
        </authorList>
    </citation>
    <scope>NUCLEOTIDE SEQUENCE</scope>
</reference>
<comment type="caution">
    <text evidence="1">The sequence shown here is derived from an EMBL/GenBank/DDBJ whole genome shotgun (WGS) entry which is preliminary data.</text>
</comment>
<accession>A0A0F9S1L5</accession>
<sequence>MPGLPEGVTIDNEISIRIAQGLVYNNLLDLVVAEARRIADDRGHIVWIKVITYPGFEKELLRIIFHRCCGSESFSEDYKITEEDDKIKLIIKNK</sequence>
<proteinExistence type="predicted"/>
<protein>
    <recommendedName>
        <fullName evidence="2">THUMP domain-containing protein</fullName>
    </recommendedName>
</protein>
<gene>
    <name evidence="1" type="ORF">LCGC14_0509780</name>
</gene>
<organism evidence="1">
    <name type="scientific">marine sediment metagenome</name>
    <dbReference type="NCBI Taxonomy" id="412755"/>
    <lineage>
        <taxon>unclassified sequences</taxon>
        <taxon>metagenomes</taxon>
        <taxon>ecological metagenomes</taxon>
    </lineage>
</organism>
<dbReference type="AlphaFoldDB" id="A0A0F9S1L5"/>
<evidence type="ECO:0000313" key="1">
    <source>
        <dbReference type="EMBL" id="KKN62635.1"/>
    </source>
</evidence>
<name>A0A0F9S1L5_9ZZZZ</name>
<evidence type="ECO:0008006" key="2">
    <source>
        <dbReference type="Google" id="ProtNLM"/>
    </source>
</evidence>